<dbReference type="GO" id="GO:0005886">
    <property type="term" value="C:plasma membrane"/>
    <property type="evidence" value="ECO:0007669"/>
    <property type="project" value="TreeGrafter"/>
</dbReference>
<keyword evidence="5" id="KW-0864">Zinc transport</keyword>
<evidence type="ECO:0000256" key="9">
    <source>
        <dbReference type="SAM" id="Phobius"/>
    </source>
</evidence>
<dbReference type="STRING" id="1563681.BFP71_06785"/>
<feature type="transmembrane region" description="Helical" evidence="9">
    <location>
        <begin position="20"/>
        <end position="44"/>
    </location>
</feature>
<evidence type="ECO:0000256" key="3">
    <source>
        <dbReference type="ARBA" id="ARBA00022448"/>
    </source>
</evidence>
<feature type="transmembrane region" description="Helical" evidence="9">
    <location>
        <begin position="182"/>
        <end position="199"/>
    </location>
</feature>
<dbReference type="Gene3D" id="1.20.1510.10">
    <property type="entry name" value="Cation efflux protein transmembrane domain"/>
    <property type="match status" value="1"/>
</dbReference>
<feature type="domain" description="Cation efflux protein transmembrane" evidence="10">
    <location>
        <begin position="17"/>
        <end position="207"/>
    </location>
</feature>
<keyword evidence="13" id="KW-1185">Reference proteome</keyword>
<evidence type="ECO:0000256" key="2">
    <source>
        <dbReference type="ARBA" id="ARBA00008873"/>
    </source>
</evidence>
<dbReference type="OrthoDB" id="9809646at2"/>
<gene>
    <name evidence="12" type="ORF">BFP71_06785</name>
</gene>
<reference evidence="12 13" key="1">
    <citation type="submission" date="2016-08" db="EMBL/GenBank/DDBJ databases">
        <title>Draft genome of Fabibacter sp. strain SK-8.</title>
        <authorList>
            <person name="Wong S.-K."/>
            <person name="Hamasaki K."/>
            <person name="Yoshizawa S."/>
        </authorList>
    </citation>
    <scope>NUCLEOTIDE SEQUENCE [LARGE SCALE GENOMIC DNA]</scope>
    <source>
        <strain evidence="12 13">SK-8</strain>
    </source>
</reference>
<dbReference type="NCBIfam" id="TIGR01297">
    <property type="entry name" value="CDF"/>
    <property type="match status" value="1"/>
</dbReference>
<feature type="transmembrane region" description="Helical" evidence="9">
    <location>
        <begin position="158"/>
        <end position="176"/>
    </location>
</feature>
<evidence type="ECO:0000256" key="5">
    <source>
        <dbReference type="ARBA" id="ARBA00022906"/>
    </source>
</evidence>
<dbReference type="EMBL" id="MDGQ01000004">
    <property type="protein sequence ID" value="OEK05819.1"/>
    <property type="molecule type" value="Genomic_DNA"/>
</dbReference>
<dbReference type="InterPro" id="IPR002524">
    <property type="entry name" value="Cation_efflux"/>
</dbReference>
<keyword evidence="7" id="KW-0406">Ion transport</keyword>
<dbReference type="RefSeq" id="WP_069834737.1">
    <property type="nucleotide sequence ID" value="NZ_MDGQ01000004.1"/>
</dbReference>
<comment type="subcellular location">
    <subcellularLocation>
        <location evidence="1">Membrane</location>
        <topology evidence="1">Multi-pass membrane protein</topology>
    </subcellularLocation>
</comment>
<comment type="similarity">
    <text evidence="2">Belongs to the cation diffusion facilitator (CDF) transporter (TC 2.A.4) family. SLC30A subfamily.</text>
</comment>
<dbReference type="SUPFAM" id="SSF160240">
    <property type="entry name" value="Cation efflux protein cytoplasmic domain-like"/>
    <property type="match status" value="1"/>
</dbReference>
<dbReference type="GO" id="GO:0005385">
    <property type="term" value="F:zinc ion transmembrane transporter activity"/>
    <property type="evidence" value="ECO:0007669"/>
    <property type="project" value="TreeGrafter"/>
</dbReference>
<evidence type="ECO:0000256" key="6">
    <source>
        <dbReference type="ARBA" id="ARBA00022989"/>
    </source>
</evidence>
<evidence type="ECO:0000259" key="10">
    <source>
        <dbReference type="Pfam" id="PF01545"/>
    </source>
</evidence>
<keyword evidence="3" id="KW-0813">Transport</keyword>
<dbReference type="PANTHER" id="PTHR11562">
    <property type="entry name" value="CATION EFFLUX PROTEIN/ ZINC TRANSPORTER"/>
    <property type="match status" value="1"/>
</dbReference>
<dbReference type="Pfam" id="PF01545">
    <property type="entry name" value="Cation_efflux"/>
    <property type="match status" value="1"/>
</dbReference>
<feature type="domain" description="Cation efflux protein cytoplasmic" evidence="11">
    <location>
        <begin position="212"/>
        <end position="282"/>
    </location>
</feature>
<keyword evidence="8 9" id="KW-0472">Membrane</keyword>
<dbReference type="InterPro" id="IPR027470">
    <property type="entry name" value="Cation_efflux_CTD"/>
</dbReference>
<dbReference type="AlphaFoldDB" id="A0A1E5T360"/>
<protein>
    <submittedName>
        <fullName evidence="12">Cobalt transporter</fullName>
    </submittedName>
</protein>
<keyword evidence="4 9" id="KW-0812">Transmembrane</keyword>
<name>A0A1E5T360_9BACT</name>
<dbReference type="Gene3D" id="3.30.70.1350">
    <property type="entry name" value="Cation efflux protein, cytoplasmic domain"/>
    <property type="match status" value="1"/>
</dbReference>
<proteinExistence type="inferred from homology"/>
<evidence type="ECO:0000256" key="7">
    <source>
        <dbReference type="ARBA" id="ARBA00023065"/>
    </source>
</evidence>
<organism evidence="12 13">
    <name type="scientific">Roseivirga misakiensis</name>
    <dbReference type="NCBI Taxonomy" id="1563681"/>
    <lineage>
        <taxon>Bacteria</taxon>
        <taxon>Pseudomonadati</taxon>
        <taxon>Bacteroidota</taxon>
        <taxon>Cytophagia</taxon>
        <taxon>Cytophagales</taxon>
        <taxon>Roseivirgaceae</taxon>
        <taxon>Roseivirga</taxon>
    </lineage>
</organism>
<dbReference type="InterPro" id="IPR036837">
    <property type="entry name" value="Cation_efflux_CTD_sf"/>
</dbReference>
<evidence type="ECO:0000313" key="13">
    <source>
        <dbReference type="Proteomes" id="UP000095552"/>
    </source>
</evidence>
<feature type="transmembrane region" description="Helical" evidence="9">
    <location>
        <begin position="83"/>
        <end position="107"/>
    </location>
</feature>
<evidence type="ECO:0000259" key="11">
    <source>
        <dbReference type="Pfam" id="PF16916"/>
    </source>
</evidence>
<comment type="caution">
    <text evidence="12">The sequence shown here is derived from an EMBL/GenBank/DDBJ whole genome shotgun (WGS) entry which is preliminary data.</text>
</comment>
<evidence type="ECO:0000313" key="12">
    <source>
        <dbReference type="EMBL" id="OEK05819.1"/>
    </source>
</evidence>
<dbReference type="Pfam" id="PF16916">
    <property type="entry name" value="ZT_dimer"/>
    <property type="match status" value="1"/>
</dbReference>
<evidence type="ECO:0000256" key="1">
    <source>
        <dbReference type="ARBA" id="ARBA00004141"/>
    </source>
</evidence>
<evidence type="ECO:0000256" key="4">
    <source>
        <dbReference type="ARBA" id="ARBA00022692"/>
    </source>
</evidence>
<feature type="transmembrane region" description="Helical" evidence="9">
    <location>
        <begin position="119"/>
        <end position="137"/>
    </location>
</feature>
<dbReference type="Proteomes" id="UP000095552">
    <property type="component" value="Unassembled WGS sequence"/>
</dbReference>
<dbReference type="SUPFAM" id="SSF161111">
    <property type="entry name" value="Cation efflux protein transmembrane domain-like"/>
    <property type="match status" value="1"/>
</dbReference>
<accession>A0A1E5T360</accession>
<dbReference type="PANTHER" id="PTHR11562:SF17">
    <property type="entry name" value="RE54080P-RELATED"/>
    <property type="match status" value="1"/>
</dbReference>
<evidence type="ECO:0000256" key="8">
    <source>
        <dbReference type="ARBA" id="ARBA00023136"/>
    </source>
</evidence>
<keyword evidence="5" id="KW-0862">Zinc</keyword>
<dbReference type="InterPro" id="IPR058533">
    <property type="entry name" value="Cation_efflux_TM"/>
</dbReference>
<sequence length="295" mass="32741">MGHHHHHAEHSHGSKNLKVAFFLNFSFTIIEFIGGLLTGSLAILSDALHDLGDSISIGLSWYFQHLSDTKDSNQKYTYGYKRFSLLGAIINAGILLVGSVIIISQAAPQVFNPGEVDDQGMLIIAIFGVIVNGAAVLRLKKGKSMNERVIRLHLLEDVLGWLTVLLGSLLIMYFDWQFIDPLLSVLIGVFIIYNVIANLKKSFSIILQTTPADVDIPAIHDGLKSIPEIIDIHDCHVWSMDGEYHVLSAHVVLDKVYSLRELTEIKSKAKLLLADLNIKHSTLEFEEDGEECEGC</sequence>
<dbReference type="InterPro" id="IPR027469">
    <property type="entry name" value="Cation_efflux_TMD_sf"/>
</dbReference>
<keyword evidence="6 9" id="KW-1133">Transmembrane helix</keyword>
<dbReference type="InterPro" id="IPR050681">
    <property type="entry name" value="CDF/SLC30A"/>
</dbReference>